<name>A0ABS4JJF3_9BACL</name>
<organism evidence="1 2">
    <name type="scientific">Paenibacillus shirakamiensis</name>
    <dbReference type="NCBI Taxonomy" id="1265935"/>
    <lineage>
        <taxon>Bacteria</taxon>
        <taxon>Bacillati</taxon>
        <taxon>Bacillota</taxon>
        <taxon>Bacilli</taxon>
        <taxon>Bacillales</taxon>
        <taxon>Paenibacillaceae</taxon>
        <taxon>Paenibacillus</taxon>
    </lineage>
</organism>
<protein>
    <submittedName>
        <fullName evidence="1">Uncharacterized protein</fullName>
    </submittedName>
</protein>
<sequence>MPPMRPARSSSTWLASVGLGRPDRLALGAATGHSAAAIRRSAKE</sequence>
<proteinExistence type="predicted"/>
<accession>A0ABS4JJF3</accession>
<reference evidence="1 2" key="1">
    <citation type="submission" date="2021-03" db="EMBL/GenBank/DDBJ databases">
        <title>Genomic Encyclopedia of Type Strains, Phase IV (KMG-IV): sequencing the most valuable type-strain genomes for metagenomic binning, comparative biology and taxonomic classification.</title>
        <authorList>
            <person name="Goeker M."/>
        </authorList>
    </citation>
    <scope>NUCLEOTIDE SEQUENCE [LARGE SCALE GENOMIC DNA]</scope>
    <source>
        <strain evidence="1 2">DSM 26806</strain>
    </source>
</reference>
<gene>
    <name evidence="1" type="ORF">J2Z69_002888</name>
</gene>
<dbReference type="EMBL" id="JAGGLD010000005">
    <property type="protein sequence ID" value="MBP2001832.1"/>
    <property type="molecule type" value="Genomic_DNA"/>
</dbReference>
<keyword evidence="2" id="KW-1185">Reference proteome</keyword>
<evidence type="ECO:0000313" key="2">
    <source>
        <dbReference type="Proteomes" id="UP001519288"/>
    </source>
</evidence>
<evidence type="ECO:0000313" key="1">
    <source>
        <dbReference type="EMBL" id="MBP2001832.1"/>
    </source>
</evidence>
<dbReference type="Proteomes" id="UP001519288">
    <property type="component" value="Unassembled WGS sequence"/>
</dbReference>
<comment type="caution">
    <text evidence="1">The sequence shown here is derived from an EMBL/GenBank/DDBJ whole genome shotgun (WGS) entry which is preliminary data.</text>
</comment>